<name>A0A9Q1BWZ7_HOLLE</name>
<dbReference type="GO" id="GO:0046872">
    <property type="term" value="F:metal ion binding"/>
    <property type="evidence" value="ECO:0007669"/>
    <property type="project" value="UniProtKB-KW"/>
</dbReference>
<dbReference type="SMART" id="SM00409">
    <property type="entry name" value="IG"/>
    <property type="match status" value="4"/>
</dbReference>
<evidence type="ECO:0000256" key="1">
    <source>
        <dbReference type="ARBA" id="ARBA00004479"/>
    </source>
</evidence>
<evidence type="ECO:0000313" key="12">
    <source>
        <dbReference type="Proteomes" id="UP001152320"/>
    </source>
</evidence>
<dbReference type="PIRSF" id="PIRSF000615">
    <property type="entry name" value="TyrPK_CSF1-R"/>
    <property type="match status" value="1"/>
</dbReference>
<keyword evidence="3" id="KW-1015">Disulfide bond</keyword>
<feature type="domain" description="Ig-like" evidence="10">
    <location>
        <begin position="32"/>
        <end position="117"/>
    </location>
</feature>
<dbReference type="Gene3D" id="2.60.40.10">
    <property type="entry name" value="Immunoglobulins"/>
    <property type="match status" value="4"/>
</dbReference>
<dbReference type="GO" id="GO:0005886">
    <property type="term" value="C:plasma membrane"/>
    <property type="evidence" value="ECO:0007669"/>
    <property type="project" value="TreeGrafter"/>
</dbReference>
<keyword evidence="7" id="KW-0479">Metal-binding</keyword>
<feature type="domain" description="Ig-like" evidence="10">
    <location>
        <begin position="326"/>
        <end position="424"/>
    </location>
</feature>
<evidence type="ECO:0000256" key="6">
    <source>
        <dbReference type="ARBA" id="ARBA00051243"/>
    </source>
</evidence>
<dbReference type="InterPro" id="IPR051275">
    <property type="entry name" value="Cell_adhesion_signaling"/>
</dbReference>
<keyword evidence="5" id="KW-0393">Immunoglobulin domain</keyword>
<evidence type="ECO:0000259" key="10">
    <source>
        <dbReference type="PROSITE" id="PS50835"/>
    </source>
</evidence>
<keyword evidence="11" id="KW-0675">Receptor</keyword>
<dbReference type="Pfam" id="PF07714">
    <property type="entry name" value="PK_Tyr_Ser-Thr"/>
    <property type="match status" value="1"/>
</dbReference>
<dbReference type="GO" id="GO:0005524">
    <property type="term" value="F:ATP binding"/>
    <property type="evidence" value="ECO:0007669"/>
    <property type="project" value="InterPro"/>
</dbReference>
<dbReference type="Proteomes" id="UP001152320">
    <property type="component" value="Chromosome 10"/>
</dbReference>
<dbReference type="InterPro" id="IPR007110">
    <property type="entry name" value="Ig-like_dom"/>
</dbReference>
<dbReference type="InterPro" id="IPR001245">
    <property type="entry name" value="Ser-Thr/Tyr_kinase_cat_dom"/>
</dbReference>
<evidence type="ECO:0000256" key="8">
    <source>
        <dbReference type="SAM" id="SignalP"/>
    </source>
</evidence>
<keyword evidence="2" id="KW-0472">Membrane</keyword>
<feature type="chain" id="PRO_5040253074" evidence="8">
    <location>
        <begin position="23"/>
        <end position="763"/>
    </location>
</feature>
<comment type="caution">
    <text evidence="11">The sequence shown here is derived from an EMBL/GenBank/DDBJ whole genome shotgun (WGS) entry which is preliminary data.</text>
</comment>
<dbReference type="EMBL" id="JAIZAY010000010">
    <property type="protein sequence ID" value="KAJ8034863.1"/>
    <property type="molecule type" value="Genomic_DNA"/>
</dbReference>
<accession>A0A9Q1BWZ7</accession>
<dbReference type="PROSITE" id="PS50011">
    <property type="entry name" value="PROTEIN_KINASE_DOM"/>
    <property type="match status" value="1"/>
</dbReference>
<dbReference type="GO" id="GO:0004714">
    <property type="term" value="F:transmembrane receptor protein tyrosine kinase activity"/>
    <property type="evidence" value="ECO:0007669"/>
    <property type="project" value="UniProtKB-EC"/>
</dbReference>
<dbReference type="SUPFAM" id="SSF56112">
    <property type="entry name" value="Protein kinase-like (PK-like)"/>
    <property type="match status" value="1"/>
</dbReference>
<dbReference type="OrthoDB" id="4062651at2759"/>
<comment type="catalytic activity">
    <reaction evidence="6">
        <text>L-tyrosyl-[protein] + ATP = O-phospho-L-tyrosyl-[protein] + ADP + H(+)</text>
        <dbReference type="Rhea" id="RHEA:10596"/>
        <dbReference type="Rhea" id="RHEA-COMP:10136"/>
        <dbReference type="Rhea" id="RHEA-COMP:20101"/>
        <dbReference type="ChEBI" id="CHEBI:15378"/>
        <dbReference type="ChEBI" id="CHEBI:30616"/>
        <dbReference type="ChEBI" id="CHEBI:46858"/>
        <dbReference type="ChEBI" id="CHEBI:61978"/>
        <dbReference type="ChEBI" id="CHEBI:456216"/>
        <dbReference type="EC" id="2.7.10.1"/>
    </reaction>
</comment>
<evidence type="ECO:0000256" key="7">
    <source>
        <dbReference type="PIRSR" id="PIRSR000615-3"/>
    </source>
</evidence>
<dbReference type="PANTHER" id="PTHR11640:SF31">
    <property type="entry name" value="IRREGULAR CHIASM C-ROUGHEST PROTEIN-RELATED"/>
    <property type="match status" value="1"/>
</dbReference>
<keyword evidence="12" id="KW-1185">Reference proteome</keyword>
<gene>
    <name evidence="11" type="ORF">HOLleu_21878</name>
</gene>
<dbReference type="InterPro" id="IPR011009">
    <property type="entry name" value="Kinase-like_dom_sf"/>
</dbReference>
<dbReference type="SMART" id="SM00408">
    <property type="entry name" value="IGc2"/>
    <property type="match status" value="3"/>
</dbReference>
<dbReference type="InterPro" id="IPR000719">
    <property type="entry name" value="Prot_kinase_dom"/>
</dbReference>
<organism evidence="11 12">
    <name type="scientific">Holothuria leucospilota</name>
    <name type="common">Black long sea cucumber</name>
    <name type="synonym">Mertensiothuria leucospilota</name>
    <dbReference type="NCBI Taxonomy" id="206669"/>
    <lineage>
        <taxon>Eukaryota</taxon>
        <taxon>Metazoa</taxon>
        <taxon>Echinodermata</taxon>
        <taxon>Eleutherozoa</taxon>
        <taxon>Echinozoa</taxon>
        <taxon>Holothuroidea</taxon>
        <taxon>Aspidochirotacea</taxon>
        <taxon>Aspidochirotida</taxon>
        <taxon>Holothuriidae</taxon>
        <taxon>Holothuria</taxon>
    </lineage>
</organism>
<sequence>MQSFSLRFSELFVLSSFLVVYSVNYEHLTSVGGTALLQCAANVTETSIVIIWQHNGKSILNHDPESAQIRTDKFTSRVIGEPSTVELEISNVSFNDAGNYSCILYLQSGVPKKNQMTLKVQGYPSLSLNSNITVEGDFLEATCCVQFAPPFVDEEIRWVLEEFPDLPNVDTATGMSTSSQDGIICNTLKIQTIRDYNNKQLRCYVGSQPDLSAAVSLDILYPPTVDILGISEESTLSVEINTLLNITCVADGNPLPTVTLEREDGVNIWKPTTLVSEKAETDENIKVSFLRAKSNSDDKGYYRCYANNLRAVDASTIRFYVEITSPTTIQMLMPPSIKIREGGELVISCQTEGNPEPKVQLQRNVQTSNWNSLSTTPIPIFKQDLVSTWMFRFDDQEMDLTGSYRCVGYNGVGEHAISGEVIVEGKRWLLCGKCLTESKRLTREGRHLPSSLKEVEIIQEYEENLELYNTISDDNEAGIAKHIQAVTKKDMKFISKLKSGRHTERWLGLLKSTASFSSDKNVYVLFLSGNEKTMSALWSRHLHFVVKLPRQENIVTTLGTFEDNGIAYCIQEYLPFGNLRTFLETEYGQSYIYGNTVEPIPQEFVSFALDVICGMEFLRYHGWIHPGLCAQKVMLDNQTRRCKLHDFCHMCNRTDKINLILENETQNGFLQIAPEVIQRDEYSYRSDVWAVGVLLWEIFSYGRYDVMTQCWVFDPMSRPTFIDVKEGLKSTAETYQMTFIDKEAKKYPAAIEQEMYAREIHSS</sequence>
<proteinExistence type="predicted"/>
<dbReference type="AlphaFoldDB" id="A0A9Q1BWZ7"/>
<dbReference type="Gene3D" id="1.10.510.10">
    <property type="entry name" value="Transferase(Phosphotransferase) domain 1"/>
    <property type="match status" value="1"/>
</dbReference>
<evidence type="ECO:0000256" key="3">
    <source>
        <dbReference type="ARBA" id="ARBA00023157"/>
    </source>
</evidence>
<feature type="binding site" evidence="7">
    <location>
        <position position="646"/>
    </location>
    <ligand>
        <name>Mg(2+)</name>
        <dbReference type="ChEBI" id="CHEBI:18420"/>
    </ligand>
</feature>
<evidence type="ECO:0000256" key="2">
    <source>
        <dbReference type="ARBA" id="ARBA00023136"/>
    </source>
</evidence>
<evidence type="ECO:0000256" key="5">
    <source>
        <dbReference type="ARBA" id="ARBA00023319"/>
    </source>
</evidence>
<keyword evidence="7" id="KW-0460">Magnesium</keyword>
<evidence type="ECO:0000313" key="11">
    <source>
        <dbReference type="EMBL" id="KAJ8034863.1"/>
    </source>
</evidence>
<keyword evidence="4" id="KW-0325">Glycoprotein</keyword>
<protein>
    <submittedName>
        <fullName evidence="11">Fibroblast growth factor receptor 2</fullName>
    </submittedName>
</protein>
<dbReference type="InterPro" id="IPR013783">
    <property type="entry name" value="Ig-like_fold"/>
</dbReference>
<dbReference type="CDD" id="cd00096">
    <property type="entry name" value="Ig"/>
    <property type="match status" value="1"/>
</dbReference>
<dbReference type="GO" id="GO:0098609">
    <property type="term" value="P:cell-cell adhesion"/>
    <property type="evidence" value="ECO:0007669"/>
    <property type="project" value="TreeGrafter"/>
</dbReference>
<dbReference type="InterPro" id="IPR036179">
    <property type="entry name" value="Ig-like_dom_sf"/>
</dbReference>
<comment type="subcellular location">
    <subcellularLocation>
        <location evidence="1">Membrane</location>
        <topology evidence="1">Single-pass type I membrane protein</topology>
    </subcellularLocation>
</comment>
<dbReference type="GO" id="GO:0050839">
    <property type="term" value="F:cell adhesion molecule binding"/>
    <property type="evidence" value="ECO:0007669"/>
    <property type="project" value="TreeGrafter"/>
</dbReference>
<evidence type="ECO:0000259" key="9">
    <source>
        <dbReference type="PROSITE" id="PS50011"/>
    </source>
</evidence>
<dbReference type="Pfam" id="PF00047">
    <property type="entry name" value="ig"/>
    <property type="match status" value="2"/>
</dbReference>
<dbReference type="PANTHER" id="PTHR11640">
    <property type="entry name" value="NEPHRIN"/>
    <property type="match status" value="1"/>
</dbReference>
<evidence type="ECO:0000256" key="4">
    <source>
        <dbReference type="ARBA" id="ARBA00023180"/>
    </source>
</evidence>
<keyword evidence="8" id="KW-0732">Signal</keyword>
<dbReference type="GO" id="GO:0005911">
    <property type="term" value="C:cell-cell junction"/>
    <property type="evidence" value="ECO:0007669"/>
    <property type="project" value="TreeGrafter"/>
</dbReference>
<dbReference type="SUPFAM" id="SSF48726">
    <property type="entry name" value="Immunoglobulin"/>
    <property type="match status" value="2"/>
</dbReference>
<feature type="signal peptide" evidence="8">
    <location>
        <begin position="1"/>
        <end position="22"/>
    </location>
</feature>
<feature type="domain" description="Ig-like" evidence="10">
    <location>
        <begin position="124"/>
        <end position="216"/>
    </location>
</feature>
<reference evidence="11" key="1">
    <citation type="submission" date="2021-10" db="EMBL/GenBank/DDBJ databases">
        <title>Tropical sea cucumber genome reveals ecological adaptation and Cuvierian tubules defense mechanism.</title>
        <authorList>
            <person name="Chen T."/>
        </authorList>
    </citation>
    <scope>NUCLEOTIDE SEQUENCE</scope>
    <source>
        <strain evidence="11">Nanhai2018</strain>
        <tissue evidence="11">Muscle</tissue>
    </source>
</reference>
<dbReference type="PROSITE" id="PS50835">
    <property type="entry name" value="IG_LIKE"/>
    <property type="match status" value="4"/>
</dbReference>
<feature type="domain" description="Protein kinase" evidence="9">
    <location>
        <begin position="491"/>
        <end position="763"/>
    </location>
</feature>
<feature type="domain" description="Ig-like" evidence="10">
    <location>
        <begin position="223"/>
        <end position="324"/>
    </location>
</feature>
<dbReference type="InterPro" id="IPR003599">
    <property type="entry name" value="Ig_sub"/>
</dbReference>
<dbReference type="InterPro" id="IPR013151">
    <property type="entry name" value="Immunoglobulin_dom"/>
</dbReference>
<dbReference type="InterPro" id="IPR003598">
    <property type="entry name" value="Ig_sub2"/>
</dbReference>